<protein>
    <submittedName>
        <fullName evidence="4">Glycoside hydrolase family 13 protein</fullName>
    </submittedName>
</protein>
<dbReference type="Pfam" id="PF09087">
    <property type="entry name" value="Cyc-maltodext_N"/>
    <property type="match status" value="1"/>
</dbReference>
<evidence type="ECO:0000313" key="5">
    <source>
        <dbReference type="Proteomes" id="UP000648257"/>
    </source>
</evidence>
<dbReference type="Pfam" id="PF00128">
    <property type="entry name" value="Alpha-amylase"/>
    <property type="match status" value="1"/>
</dbReference>
<keyword evidence="2" id="KW-0326">Glycosidase</keyword>
<dbReference type="PROSITE" id="PS51257">
    <property type="entry name" value="PROKAR_LIPOPROTEIN"/>
    <property type="match status" value="1"/>
</dbReference>
<reference evidence="4 5" key="1">
    <citation type="submission" date="2020-08" db="EMBL/GenBank/DDBJ databases">
        <title>Novel species isolated from subtropical streams in China.</title>
        <authorList>
            <person name="Lu H."/>
        </authorList>
    </citation>
    <scope>NUCLEOTIDE SEQUENCE [LARGE SCALE GENOMIC DNA]</scope>
    <source>
        <strain evidence="4 5">KACC 16656</strain>
    </source>
</reference>
<dbReference type="PANTHER" id="PTHR10357:SF210">
    <property type="entry name" value="MALTODEXTRIN GLUCOSIDASE"/>
    <property type="match status" value="1"/>
</dbReference>
<dbReference type="SMART" id="SM00642">
    <property type="entry name" value="Aamy"/>
    <property type="match status" value="1"/>
</dbReference>
<dbReference type="Proteomes" id="UP000648257">
    <property type="component" value="Unassembled WGS sequence"/>
</dbReference>
<dbReference type="CDD" id="cd11340">
    <property type="entry name" value="AmyAc_bac_CMD_like_3"/>
    <property type="match status" value="1"/>
</dbReference>
<evidence type="ECO:0000259" key="3">
    <source>
        <dbReference type="SMART" id="SM00642"/>
    </source>
</evidence>
<gene>
    <name evidence="4" type="ORF">H8K52_13660</name>
</gene>
<evidence type="ECO:0000256" key="1">
    <source>
        <dbReference type="ARBA" id="ARBA00022801"/>
    </source>
</evidence>
<comment type="caution">
    <text evidence="4">The sequence shown here is derived from an EMBL/GenBank/DDBJ whole genome shotgun (WGS) entry which is preliminary data.</text>
</comment>
<keyword evidence="1 4" id="KW-0378">Hydrolase</keyword>
<sequence length="642" mass="72960">MQRRYLLLHQQAPLLSPLVKVLGKALSGAVFFCSCLASFGLAHAQSSTYQIQHVEPASWWVGMKHPELQLMVHGKNIAQLTPSIVYPGVTITQVQRTDNPNYLFIDVQIAENTKAGELSIAFKQAETTLVSQSFTLLPRRPASAQRAGFGANDAIYLLMPDRFANGDSSNDSLPDYSDKLARHIPGSRHGGDIQGIRQHLDYIAKLGFTMLWPTPLVENAQPINSYHGYAATDFYRVDPRFGSNLSYQQLVSDAKRHGIGMIQDVVLNHIGDNHWWMRDLPSKDWLNFPQNYTETNHIRSTLQDTHAAQIDKQKFASGWFVKTMPDLNQGNPLLATYLIQHSLWWIEYADLSGLRTDTYSYSDKAFLARWSQRIMEEYPNFNIVGEEWSMNPNIIAYWQRGKQNHDDYRSSLPSLMDFPVYQALHASLTGNDGKAANMMTMYEAIANDFVYPDPDRLTIFEGNHDTPRIFSALNQDLALNKLAMVMLATLRGIPQMFYGAEILMTSPKQRDDGKVRGDFPGGWDGDVVNAYTGKNLNGAQQDMQNFIARLFNWRKNQTAIHRGKLIHFIPENNCYVYFRIDGKHKVMVIINRNEKTTALELSRFEEVMQGAKQAYELISDQHLSLPKTIKVSPKTALIFELQ</sequence>
<dbReference type="SUPFAM" id="SSF81296">
    <property type="entry name" value="E set domains"/>
    <property type="match status" value="1"/>
</dbReference>
<dbReference type="InterPro" id="IPR015171">
    <property type="entry name" value="Cyc-maltodext_N"/>
</dbReference>
<dbReference type="RefSeq" id="WP_186923466.1">
    <property type="nucleotide sequence ID" value="NZ_JACOFW010000016.1"/>
</dbReference>
<name>A0ABR6X653_9BURK</name>
<dbReference type="EMBL" id="JACOFW010000016">
    <property type="protein sequence ID" value="MBC3808387.1"/>
    <property type="molecule type" value="Genomic_DNA"/>
</dbReference>
<dbReference type="Gene3D" id="2.60.40.10">
    <property type="entry name" value="Immunoglobulins"/>
    <property type="match status" value="1"/>
</dbReference>
<evidence type="ECO:0000256" key="2">
    <source>
        <dbReference type="ARBA" id="ARBA00023295"/>
    </source>
</evidence>
<dbReference type="InterPro" id="IPR017853">
    <property type="entry name" value="GH"/>
</dbReference>
<feature type="domain" description="Glycosyl hydrolase family 13 catalytic" evidence="3">
    <location>
        <begin position="157"/>
        <end position="554"/>
    </location>
</feature>
<dbReference type="InterPro" id="IPR014756">
    <property type="entry name" value="Ig_E-set"/>
</dbReference>
<dbReference type="SUPFAM" id="SSF51445">
    <property type="entry name" value="(Trans)glycosidases"/>
    <property type="match status" value="1"/>
</dbReference>
<dbReference type="PANTHER" id="PTHR10357">
    <property type="entry name" value="ALPHA-AMYLASE FAMILY MEMBER"/>
    <property type="match status" value="1"/>
</dbReference>
<dbReference type="InterPro" id="IPR013783">
    <property type="entry name" value="Ig-like_fold"/>
</dbReference>
<dbReference type="InterPro" id="IPR019492">
    <property type="entry name" value="Cyclo-malto-dextrinase_C"/>
</dbReference>
<accession>A0ABR6X653</accession>
<dbReference type="Gene3D" id="2.60.40.1180">
    <property type="entry name" value="Golgi alpha-mannosidase II"/>
    <property type="match status" value="1"/>
</dbReference>
<dbReference type="Pfam" id="PF10438">
    <property type="entry name" value="Cyc-maltodext_C"/>
    <property type="match status" value="1"/>
</dbReference>
<dbReference type="InterPro" id="IPR006047">
    <property type="entry name" value="GH13_cat_dom"/>
</dbReference>
<organism evidence="4 5">
    <name type="scientific">Undibacterium seohonense</name>
    <dbReference type="NCBI Taxonomy" id="1344950"/>
    <lineage>
        <taxon>Bacteria</taxon>
        <taxon>Pseudomonadati</taxon>
        <taxon>Pseudomonadota</taxon>
        <taxon>Betaproteobacteria</taxon>
        <taxon>Burkholderiales</taxon>
        <taxon>Oxalobacteraceae</taxon>
        <taxon>Undibacterium</taxon>
    </lineage>
</organism>
<dbReference type="GO" id="GO:0016787">
    <property type="term" value="F:hydrolase activity"/>
    <property type="evidence" value="ECO:0007669"/>
    <property type="project" value="UniProtKB-KW"/>
</dbReference>
<proteinExistence type="predicted"/>
<dbReference type="InterPro" id="IPR013780">
    <property type="entry name" value="Glyco_hydro_b"/>
</dbReference>
<evidence type="ECO:0000313" key="4">
    <source>
        <dbReference type="EMBL" id="MBC3808387.1"/>
    </source>
</evidence>
<dbReference type="SUPFAM" id="SSF51011">
    <property type="entry name" value="Glycosyl hydrolase domain"/>
    <property type="match status" value="1"/>
</dbReference>
<keyword evidence="5" id="KW-1185">Reference proteome</keyword>
<dbReference type="Gene3D" id="3.20.20.80">
    <property type="entry name" value="Glycosidases"/>
    <property type="match status" value="1"/>
</dbReference>